<dbReference type="FunFam" id="3.40.1190.10:FF:000011">
    <property type="entry name" value="Folylpolyglutamate synthase/dihydrofolate synthase"/>
    <property type="match status" value="1"/>
</dbReference>
<name>A0A2V3VX78_9BACI</name>
<evidence type="ECO:0000313" key="14">
    <source>
        <dbReference type="EMBL" id="PXW86623.1"/>
    </source>
</evidence>
<dbReference type="Pfam" id="PF08245">
    <property type="entry name" value="Mur_ligase_M"/>
    <property type="match status" value="1"/>
</dbReference>
<keyword evidence="15" id="KW-1185">Reference proteome</keyword>
<dbReference type="InterPro" id="IPR004101">
    <property type="entry name" value="Mur_ligase_C"/>
</dbReference>
<dbReference type="SUPFAM" id="SSF53623">
    <property type="entry name" value="MurD-like peptide ligases, catalytic domain"/>
    <property type="match status" value="1"/>
</dbReference>
<organism evidence="14 15">
    <name type="scientific">Pseudogracilibacillus auburnensis</name>
    <dbReference type="NCBI Taxonomy" id="1494959"/>
    <lineage>
        <taxon>Bacteria</taxon>
        <taxon>Bacillati</taxon>
        <taxon>Bacillota</taxon>
        <taxon>Bacilli</taxon>
        <taxon>Bacillales</taxon>
        <taxon>Bacillaceae</taxon>
        <taxon>Pseudogracilibacillus</taxon>
    </lineage>
</organism>
<feature type="domain" description="Mur ligase C-terminal" evidence="12">
    <location>
        <begin position="293"/>
        <end position="411"/>
    </location>
</feature>
<evidence type="ECO:0000259" key="12">
    <source>
        <dbReference type="Pfam" id="PF02875"/>
    </source>
</evidence>
<gene>
    <name evidence="14" type="ORF">DFR56_107144</name>
</gene>
<dbReference type="Proteomes" id="UP000247978">
    <property type="component" value="Unassembled WGS sequence"/>
</dbReference>
<dbReference type="InterPro" id="IPR001645">
    <property type="entry name" value="Folylpolyglutamate_synth"/>
</dbReference>
<evidence type="ECO:0000256" key="10">
    <source>
        <dbReference type="ARBA" id="ARBA00047493"/>
    </source>
</evidence>
<accession>A0A2V3VX78</accession>
<dbReference type="Pfam" id="PF02875">
    <property type="entry name" value="Mur_ligase_C"/>
    <property type="match status" value="1"/>
</dbReference>
<dbReference type="EC" id="6.3.2.17" evidence="3"/>
<evidence type="ECO:0000259" key="13">
    <source>
        <dbReference type="Pfam" id="PF08245"/>
    </source>
</evidence>
<comment type="similarity">
    <text evidence="2 11">Belongs to the folylpolyglutamate synthase family.</text>
</comment>
<keyword evidence="4 11" id="KW-0436">Ligase</keyword>
<dbReference type="PANTHER" id="PTHR11136:SF0">
    <property type="entry name" value="DIHYDROFOLATE SYNTHETASE-RELATED"/>
    <property type="match status" value="1"/>
</dbReference>
<evidence type="ECO:0000256" key="2">
    <source>
        <dbReference type="ARBA" id="ARBA00008276"/>
    </source>
</evidence>
<dbReference type="Gene3D" id="3.90.190.20">
    <property type="entry name" value="Mur ligase, C-terminal domain"/>
    <property type="match status" value="1"/>
</dbReference>
<evidence type="ECO:0000256" key="11">
    <source>
        <dbReference type="PIRNR" id="PIRNR001563"/>
    </source>
</evidence>
<feature type="domain" description="Mur ligase central" evidence="13">
    <location>
        <begin position="46"/>
        <end position="266"/>
    </location>
</feature>
<evidence type="ECO:0000256" key="6">
    <source>
        <dbReference type="ARBA" id="ARBA00022741"/>
    </source>
</evidence>
<evidence type="ECO:0000256" key="9">
    <source>
        <dbReference type="ARBA" id="ARBA00030592"/>
    </source>
</evidence>
<evidence type="ECO:0000256" key="4">
    <source>
        <dbReference type="ARBA" id="ARBA00022598"/>
    </source>
</evidence>
<evidence type="ECO:0000256" key="8">
    <source>
        <dbReference type="ARBA" id="ARBA00022842"/>
    </source>
</evidence>
<keyword evidence="5" id="KW-0479">Metal-binding</keyword>
<reference evidence="14 15" key="1">
    <citation type="submission" date="2018-05" db="EMBL/GenBank/DDBJ databases">
        <title>Genomic Encyclopedia of Type Strains, Phase IV (KMG-IV): sequencing the most valuable type-strain genomes for metagenomic binning, comparative biology and taxonomic classification.</title>
        <authorList>
            <person name="Goeker M."/>
        </authorList>
    </citation>
    <scope>NUCLEOTIDE SEQUENCE [LARGE SCALE GENOMIC DNA]</scope>
    <source>
        <strain evidence="14 15">DSM 28556</strain>
    </source>
</reference>
<dbReference type="RefSeq" id="WP_110395523.1">
    <property type="nucleotide sequence ID" value="NZ_JBHUHB010000001.1"/>
</dbReference>
<proteinExistence type="inferred from homology"/>
<keyword evidence="7 11" id="KW-0067">ATP-binding</keyword>
<sequence>MFQSLRDVEQFFQKRKELGIKPGLDRVHFLLKKVGNPEQYLQAVHVAGTNGKGSTIHLIKNALVHHQYVVGLFSSPSFTGIQGYFLINDKEIKEKELVSLMNKLLPHINMLDHQNMHPTEFEIITVIAFLYFKDRVDIALIETGMGGRYDTTNCFHPVLSIITNVEKDHMQFLGETIEEIAYHKAGIIKHHSPVIVGSLHEESEKVIQKEAKALNAPLYRLQEEFIYHVDDNNIIKWRYRDELTVKFSLQLKGPHQIENASLASMALLLLNKVGFAIDWSYVTESFQETSLPGRFEIVHKHPTIILDSAHNVAGIMAFLQTVEQHYPNKRKHLLFAGFKDKQLAEMVDKLKGHFTSVALTTFDDKRAATIQELQAYCIGQQIEINLSWQNAVLDILHPKPNQNDVYFITGSLHFITLVRQFLV</sequence>
<evidence type="ECO:0000256" key="3">
    <source>
        <dbReference type="ARBA" id="ARBA00013025"/>
    </source>
</evidence>
<dbReference type="OrthoDB" id="9809356at2"/>
<keyword evidence="6 11" id="KW-0547">Nucleotide-binding</keyword>
<dbReference type="InterPro" id="IPR013221">
    <property type="entry name" value="Mur_ligase_cen"/>
</dbReference>
<dbReference type="Gene3D" id="3.40.1190.10">
    <property type="entry name" value="Mur-like, catalytic domain"/>
    <property type="match status" value="1"/>
</dbReference>
<dbReference type="GO" id="GO:0008841">
    <property type="term" value="F:dihydrofolate synthase activity"/>
    <property type="evidence" value="ECO:0007669"/>
    <property type="project" value="TreeGrafter"/>
</dbReference>
<dbReference type="GO" id="GO:0005737">
    <property type="term" value="C:cytoplasm"/>
    <property type="evidence" value="ECO:0007669"/>
    <property type="project" value="TreeGrafter"/>
</dbReference>
<keyword evidence="8" id="KW-0460">Magnesium</keyword>
<dbReference type="InterPro" id="IPR036615">
    <property type="entry name" value="Mur_ligase_C_dom_sf"/>
</dbReference>
<protein>
    <recommendedName>
        <fullName evidence="3">tetrahydrofolate synthase</fullName>
        <ecNumber evidence="3">6.3.2.17</ecNumber>
    </recommendedName>
    <alternativeName>
        <fullName evidence="9">Tetrahydrofolylpolyglutamate synthase</fullName>
    </alternativeName>
</protein>
<comment type="cofactor">
    <cofactor evidence="1">
        <name>Mg(2+)</name>
        <dbReference type="ChEBI" id="CHEBI:18420"/>
    </cofactor>
</comment>
<dbReference type="PANTHER" id="PTHR11136">
    <property type="entry name" value="FOLYLPOLYGLUTAMATE SYNTHASE-RELATED"/>
    <property type="match status" value="1"/>
</dbReference>
<comment type="catalytic activity">
    <reaction evidence="10">
        <text>(6S)-5,6,7,8-tetrahydrofolyl-(gamma-L-Glu)(n) + L-glutamate + ATP = (6S)-5,6,7,8-tetrahydrofolyl-(gamma-L-Glu)(n+1) + ADP + phosphate + H(+)</text>
        <dbReference type="Rhea" id="RHEA:10580"/>
        <dbReference type="Rhea" id="RHEA-COMP:14738"/>
        <dbReference type="Rhea" id="RHEA-COMP:14740"/>
        <dbReference type="ChEBI" id="CHEBI:15378"/>
        <dbReference type="ChEBI" id="CHEBI:29985"/>
        <dbReference type="ChEBI" id="CHEBI:30616"/>
        <dbReference type="ChEBI" id="CHEBI:43474"/>
        <dbReference type="ChEBI" id="CHEBI:141005"/>
        <dbReference type="ChEBI" id="CHEBI:456216"/>
        <dbReference type="EC" id="6.3.2.17"/>
    </reaction>
</comment>
<dbReference type="InterPro" id="IPR036565">
    <property type="entry name" value="Mur-like_cat_sf"/>
</dbReference>
<dbReference type="PIRSF" id="PIRSF001563">
    <property type="entry name" value="Folylpolyglu_synth"/>
    <property type="match status" value="1"/>
</dbReference>
<evidence type="ECO:0000256" key="5">
    <source>
        <dbReference type="ARBA" id="ARBA00022723"/>
    </source>
</evidence>
<dbReference type="SUPFAM" id="SSF53244">
    <property type="entry name" value="MurD-like peptide ligases, peptide-binding domain"/>
    <property type="match status" value="1"/>
</dbReference>
<dbReference type="GO" id="GO:0046872">
    <property type="term" value="F:metal ion binding"/>
    <property type="evidence" value="ECO:0007669"/>
    <property type="project" value="UniProtKB-KW"/>
</dbReference>
<dbReference type="AlphaFoldDB" id="A0A2V3VX78"/>
<dbReference type="NCBIfam" id="TIGR01499">
    <property type="entry name" value="folC"/>
    <property type="match status" value="1"/>
</dbReference>
<comment type="caution">
    <text evidence="14">The sequence shown here is derived from an EMBL/GenBank/DDBJ whole genome shotgun (WGS) entry which is preliminary data.</text>
</comment>
<evidence type="ECO:0000256" key="1">
    <source>
        <dbReference type="ARBA" id="ARBA00001946"/>
    </source>
</evidence>
<evidence type="ECO:0000313" key="15">
    <source>
        <dbReference type="Proteomes" id="UP000247978"/>
    </source>
</evidence>
<dbReference type="EMBL" id="QJJQ01000007">
    <property type="protein sequence ID" value="PXW86623.1"/>
    <property type="molecule type" value="Genomic_DNA"/>
</dbReference>
<dbReference type="GO" id="GO:0005524">
    <property type="term" value="F:ATP binding"/>
    <property type="evidence" value="ECO:0007669"/>
    <property type="project" value="UniProtKB-KW"/>
</dbReference>
<evidence type="ECO:0000256" key="7">
    <source>
        <dbReference type="ARBA" id="ARBA00022840"/>
    </source>
</evidence>
<dbReference type="GO" id="GO:0004326">
    <property type="term" value="F:tetrahydrofolylpolyglutamate synthase activity"/>
    <property type="evidence" value="ECO:0007669"/>
    <property type="project" value="UniProtKB-EC"/>
</dbReference>